<reference evidence="2 3" key="1">
    <citation type="submission" date="2018-09" db="EMBL/GenBank/DDBJ databases">
        <title>Paenibacillus aracenensis nov. sp. isolated from a cave in southern Spain.</title>
        <authorList>
            <person name="Jurado V."/>
            <person name="Gutierrez-Patricio S."/>
            <person name="Gonzalez-Pimentel J.L."/>
            <person name="Miller A.Z."/>
            <person name="Laiz L."/>
            <person name="Saiz-Jimenez C."/>
        </authorList>
    </citation>
    <scope>NUCLEOTIDE SEQUENCE [LARGE SCALE GENOMIC DNA]</scope>
    <source>
        <strain evidence="2 3">JCM 19203</strain>
    </source>
</reference>
<dbReference type="PANTHER" id="PTHR30024">
    <property type="entry name" value="ALIPHATIC SULFONATES-BINDING PROTEIN-RELATED"/>
    <property type="match status" value="1"/>
</dbReference>
<protein>
    <submittedName>
        <fullName evidence="2">Helix-turn-helix domain-containing protein</fullName>
    </submittedName>
</protein>
<feature type="domain" description="Helix-turn-helix" evidence="1">
    <location>
        <begin position="27"/>
        <end position="76"/>
    </location>
</feature>
<evidence type="ECO:0000313" key="3">
    <source>
        <dbReference type="Proteomes" id="UP000267798"/>
    </source>
</evidence>
<dbReference type="PANTHER" id="PTHR30024:SF45">
    <property type="entry name" value="ABC TRANSPORTER SUBSTRATE-BINDING PROTEIN"/>
    <property type="match status" value="1"/>
</dbReference>
<organism evidence="2 3">
    <name type="scientific">Paenibacillus pinisoli</name>
    <dbReference type="NCBI Taxonomy" id="1276110"/>
    <lineage>
        <taxon>Bacteria</taxon>
        <taxon>Bacillati</taxon>
        <taxon>Bacillota</taxon>
        <taxon>Bacilli</taxon>
        <taxon>Bacillales</taxon>
        <taxon>Paenibacillaceae</taxon>
        <taxon>Paenibacillus</taxon>
    </lineage>
</organism>
<keyword evidence="3" id="KW-1185">Reference proteome</keyword>
<name>A0A3A6PWQ9_9BACL</name>
<dbReference type="AlphaFoldDB" id="A0A3A6PWQ9"/>
<dbReference type="Proteomes" id="UP000267798">
    <property type="component" value="Unassembled WGS sequence"/>
</dbReference>
<dbReference type="Gene3D" id="3.40.190.10">
    <property type="entry name" value="Periplasmic binding protein-like II"/>
    <property type="match status" value="2"/>
</dbReference>
<accession>A0A3A6PWQ9</accession>
<dbReference type="OrthoDB" id="2579918at2"/>
<dbReference type="SUPFAM" id="SSF46955">
    <property type="entry name" value="Putative DNA-binding domain"/>
    <property type="match status" value="1"/>
</dbReference>
<dbReference type="EMBL" id="QXQB01000002">
    <property type="protein sequence ID" value="RJX39843.1"/>
    <property type="molecule type" value="Genomic_DNA"/>
</dbReference>
<dbReference type="Pfam" id="PF12728">
    <property type="entry name" value="HTH_17"/>
    <property type="match status" value="1"/>
</dbReference>
<gene>
    <name evidence="2" type="ORF">D3P09_10640</name>
</gene>
<dbReference type="SUPFAM" id="SSF53850">
    <property type="entry name" value="Periplasmic binding protein-like II"/>
    <property type="match status" value="1"/>
</dbReference>
<evidence type="ECO:0000259" key="1">
    <source>
        <dbReference type="Pfam" id="PF12728"/>
    </source>
</evidence>
<sequence>MTTCNHFEAAASCVKEAYPMSLQQFNLLTLQEAMDLLGISRSTFDRWRRHKQLPFRKIGKEIWVDKTELELWIHRHATILHNAAMLQESVKNMPGRHHESGAYEDSYKRASDAASPLLVSVGYQSRSAQIWTSFIMKELGWFEEELSRTMPGKPVEVQWTDAPNGPELVQGMIGGHIHIASLGDYPIALCSSLGQVLPSFRPVLLACDGKTQGGQGIGLVIRNDIQLKTASHIESLSISAVAQSSSGGRMAKILHNFGIEDSQVLHRELDESLAGMMRQELSGSVLNEPYLSMAQHRGLGRVLVQEEPGDDFLTGIVVDEAWASRHPAVIVAYLKAHLRVHQFVRSSPLRAASIISRRQGIPAEVAASIAASVCWDSALYEMELASLNRLNQEQARSSGWLAAGRGIEYRFEYLYEAMEALRLPVPDRALPDEDWAARGLY</sequence>
<dbReference type="InterPro" id="IPR009061">
    <property type="entry name" value="DNA-bd_dom_put_sf"/>
</dbReference>
<comment type="caution">
    <text evidence="2">The sequence shown here is derived from an EMBL/GenBank/DDBJ whole genome shotgun (WGS) entry which is preliminary data.</text>
</comment>
<evidence type="ECO:0000313" key="2">
    <source>
        <dbReference type="EMBL" id="RJX39843.1"/>
    </source>
</evidence>
<dbReference type="InterPro" id="IPR041657">
    <property type="entry name" value="HTH_17"/>
</dbReference>
<proteinExistence type="predicted"/>